<organism evidence="1 2">
    <name type="scientific">Tepidibacter hydrothermalis</name>
    <dbReference type="NCBI Taxonomy" id="3036126"/>
    <lineage>
        <taxon>Bacteria</taxon>
        <taxon>Bacillati</taxon>
        <taxon>Bacillota</taxon>
        <taxon>Clostridia</taxon>
        <taxon>Peptostreptococcales</taxon>
        <taxon>Peptostreptococcaceae</taxon>
        <taxon>Tepidibacter</taxon>
    </lineage>
</organism>
<dbReference type="Proteomes" id="UP001222800">
    <property type="component" value="Chromosome"/>
</dbReference>
<sequence>MRAQKFTAIIGINKGHFHKNNNHENKEDMYLKWQSLGKKYYELRGIYVSANISEIKTIYHEKWGCPLGGEVTYEISGICNPVFSDSDKWREIVLEIVKDLKLYYEQSSCSLEFCECEFYYLT</sequence>
<reference evidence="1 2" key="1">
    <citation type="submission" date="2023-03" db="EMBL/GenBank/DDBJ databases">
        <title>Complete genome sequence of Tepidibacter sp. SWIR-1, isolated from a deep-sea hydrothermal vent.</title>
        <authorList>
            <person name="Li X."/>
        </authorList>
    </citation>
    <scope>NUCLEOTIDE SEQUENCE [LARGE SCALE GENOMIC DNA]</scope>
    <source>
        <strain evidence="1 2">SWIR-1</strain>
    </source>
</reference>
<dbReference type="RefSeq" id="WP_277732759.1">
    <property type="nucleotide sequence ID" value="NZ_CP120733.1"/>
</dbReference>
<protein>
    <submittedName>
        <fullName evidence="1">Uncharacterized protein</fullName>
    </submittedName>
</protein>
<keyword evidence="2" id="KW-1185">Reference proteome</keyword>
<gene>
    <name evidence="1" type="ORF">P4S50_01570</name>
</gene>
<evidence type="ECO:0000313" key="1">
    <source>
        <dbReference type="EMBL" id="WFD10793.1"/>
    </source>
</evidence>
<name>A0ABY8ECY7_9FIRM</name>
<proteinExistence type="predicted"/>
<dbReference type="EMBL" id="CP120733">
    <property type="protein sequence ID" value="WFD10793.1"/>
    <property type="molecule type" value="Genomic_DNA"/>
</dbReference>
<evidence type="ECO:0000313" key="2">
    <source>
        <dbReference type="Proteomes" id="UP001222800"/>
    </source>
</evidence>
<accession>A0ABY8ECY7</accession>